<dbReference type="InterPro" id="IPR002938">
    <property type="entry name" value="FAD-bd"/>
</dbReference>
<evidence type="ECO:0000256" key="2">
    <source>
        <dbReference type="ARBA" id="ARBA00022630"/>
    </source>
</evidence>
<dbReference type="InterPro" id="IPR050641">
    <property type="entry name" value="RIFMO-like"/>
</dbReference>
<evidence type="ECO:0000256" key="3">
    <source>
        <dbReference type="ARBA" id="ARBA00022827"/>
    </source>
</evidence>
<keyword evidence="4" id="KW-0560">Oxidoreductase</keyword>
<evidence type="ECO:0000313" key="7">
    <source>
        <dbReference type="Proteomes" id="UP001209540"/>
    </source>
</evidence>
<reference evidence="6" key="1">
    <citation type="journal article" date="2022" name="IScience">
        <title>Evolution of zygomycete secretomes and the origins of terrestrial fungal ecologies.</title>
        <authorList>
            <person name="Chang Y."/>
            <person name="Wang Y."/>
            <person name="Mondo S."/>
            <person name="Ahrendt S."/>
            <person name="Andreopoulos W."/>
            <person name="Barry K."/>
            <person name="Beard J."/>
            <person name="Benny G.L."/>
            <person name="Blankenship S."/>
            <person name="Bonito G."/>
            <person name="Cuomo C."/>
            <person name="Desiro A."/>
            <person name="Gervers K.A."/>
            <person name="Hundley H."/>
            <person name="Kuo A."/>
            <person name="LaButti K."/>
            <person name="Lang B.F."/>
            <person name="Lipzen A."/>
            <person name="O'Donnell K."/>
            <person name="Pangilinan J."/>
            <person name="Reynolds N."/>
            <person name="Sandor L."/>
            <person name="Smith M.E."/>
            <person name="Tsang A."/>
            <person name="Grigoriev I.V."/>
            <person name="Stajich J.E."/>
            <person name="Spatafora J.W."/>
        </authorList>
    </citation>
    <scope>NUCLEOTIDE SEQUENCE</scope>
    <source>
        <strain evidence="6">RSA 2281</strain>
    </source>
</reference>
<evidence type="ECO:0000313" key="6">
    <source>
        <dbReference type="EMBL" id="KAI9251869.1"/>
    </source>
</evidence>
<dbReference type="GO" id="GO:0016709">
    <property type="term" value="F:oxidoreductase activity, acting on paired donors, with incorporation or reduction of molecular oxygen, NAD(P)H as one donor, and incorporation of one atom of oxygen"/>
    <property type="evidence" value="ECO:0007669"/>
    <property type="project" value="UniProtKB-ARBA"/>
</dbReference>
<dbReference type="GO" id="GO:0071949">
    <property type="term" value="F:FAD binding"/>
    <property type="evidence" value="ECO:0007669"/>
    <property type="project" value="InterPro"/>
</dbReference>
<feature type="non-terminal residue" evidence="6">
    <location>
        <position position="1"/>
    </location>
</feature>
<evidence type="ECO:0000256" key="1">
    <source>
        <dbReference type="ARBA" id="ARBA00001974"/>
    </source>
</evidence>
<protein>
    <submittedName>
        <fullName evidence="6">FAD binding domain-containing protein</fullName>
    </submittedName>
</protein>
<feature type="domain" description="FAD-binding" evidence="5">
    <location>
        <begin position="7"/>
        <end position="369"/>
    </location>
</feature>
<evidence type="ECO:0000256" key="4">
    <source>
        <dbReference type="ARBA" id="ARBA00023002"/>
    </source>
</evidence>
<dbReference type="InterPro" id="IPR036188">
    <property type="entry name" value="FAD/NAD-bd_sf"/>
</dbReference>
<dbReference type="PANTHER" id="PTHR43004:SF19">
    <property type="entry name" value="BINDING MONOOXYGENASE, PUTATIVE (JCVI)-RELATED"/>
    <property type="match status" value="1"/>
</dbReference>
<keyword evidence="3" id="KW-0274">FAD</keyword>
<accession>A0AAD5JST2</accession>
<comment type="caution">
    <text evidence="6">The sequence shown here is derived from an EMBL/GenBank/DDBJ whole genome shotgun (WGS) entry which is preliminary data.</text>
</comment>
<proteinExistence type="predicted"/>
<evidence type="ECO:0000259" key="5">
    <source>
        <dbReference type="Pfam" id="PF01494"/>
    </source>
</evidence>
<dbReference type="Proteomes" id="UP001209540">
    <property type="component" value="Unassembled WGS sequence"/>
</dbReference>
<sequence length="609" mass="68304">MTSDIKKVDVLISGGGPVGLYFALRMKVNGHTFRIVDIKDEATNETRATSFSARTMEVLQNQKLAHYILQESQVLQGTQIFANGKFRGQVNMDGDTSFQQITSIAQRETEKIFARLLGEENIDRHTELVSYQQHDGGIEATVKDLHTGKNETIHARYIVGADGTHSAVRKLADDWTFEGYSLSTRFAIGDVAIEGKDAHQIPRTRGTIFINGSGIGGFIPIEEEMKDGNFFYRFLCTLSRYELDANSTGDPTHGIDHNDKSVTVEQVQTLMNDGMHPLDLKIKATRHLSIFRINSRKANGFRRNRAFLIGDAAHCHSPFGGQGLNLGIQDADNLSWKLSMVLNGYSSDPERLLNSYTVEREPLVDATMKGTGSGTKTSVMFSSLIAFISPILLSFDFIMRPVVTSTMQLNTRIPSESTLLFQKPTKNSDGLIAPGDFMRETVSLRKRIIDDQILERKTLHDILQNETSQYTVLWISTRPSSDPPCEWTRDFWNKYHDSRYVSSSSSTVVRPMIIESSVHTTQCKVPSYVDLSSTNNKKGNVKQMFWAEEQWNVQNSLTKRIGLDKHVGTKPETPAAIIIVRPDLYVAYSNLVKSPADIDNAFEFLASYF</sequence>
<dbReference type="Gene3D" id="3.50.50.60">
    <property type="entry name" value="FAD/NAD(P)-binding domain"/>
    <property type="match status" value="1"/>
</dbReference>
<dbReference type="Gene3D" id="3.30.70.2450">
    <property type="match status" value="1"/>
</dbReference>
<dbReference type="Pfam" id="PF01494">
    <property type="entry name" value="FAD_binding_3"/>
    <property type="match status" value="1"/>
</dbReference>
<name>A0AAD5JST2_9FUNG</name>
<reference evidence="6" key="2">
    <citation type="submission" date="2023-02" db="EMBL/GenBank/DDBJ databases">
        <authorList>
            <consortium name="DOE Joint Genome Institute"/>
            <person name="Mondo S.J."/>
            <person name="Chang Y."/>
            <person name="Wang Y."/>
            <person name="Ahrendt S."/>
            <person name="Andreopoulos W."/>
            <person name="Barry K."/>
            <person name="Beard J."/>
            <person name="Benny G.L."/>
            <person name="Blankenship S."/>
            <person name="Bonito G."/>
            <person name="Cuomo C."/>
            <person name="Desiro A."/>
            <person name="Gervers K.A."/>
            <person name="Hundley H."/>
            <person name="Kuo A."/>
            <person name="LaButti K."/>
            <person name="Lang B.F."/>
            <person name="Lipzen A."/>
            <person name="O'Donnell K."/>
            <person name="Pangilinan J."/>
            <person name="Reynolds N."/>
            <person name="Sandor L."/>
            <person name="Smith M.W."/>
            <person name="Tsang A."/>
            <person name="Grigoriev I.V."/>
            <person name="Stajich J.E."/>
            <person name="Spatafora J.W."/>
        </authorList>
    </citation>
    <scope>NUCLEOTIDE SEQUENCE</scope>
    <source>
        <strain evidence="6">RSA 2281</strain>
    </source>
</reference>
<gene>
    <name evidence="6" type="ORF">BDA99DRAFT_521381</name>
</gene>
<organism evidence="6 7">
    <name type="scientific">Phascolomyces articulosus</name>
    <dbReference type="NCBI Taxonomy" id="60185"/>
    <lineage>
        <taxon>Eukaryota</taxon>
        <taxon>Fungi</taxon>
        <taxon>Fungi incertae sedis</taxon>
        <taxon>Mucoromycota</taxon>
        <taxon>Mucoromycotina</taxon>
        <taxon>Mucoromycetes</taxon>
        <taxon>Mucorales</taxon>
        <taxon>Lichtheimiaceae</taxon>
        <taxon>Phascolomyces</taxon>
    </lineage>
</organism>
<comment type="cofactor">
    <cofactor evidence="1">
        <name>FAD</name>
        <dbReference type="ChEBI" id="CHEBI:57692"/>
    </cofactor>
</comment>
<dbReference type="SUPFAM" id="SSF51905">
    <property type="entry name" value="FAD/NAD(P)-binding domain"/>
    <property type="match status" value="1"/>
</dbReference>
<keyword evidence="2" id="KW-0285">Flavoprotein</keyword>
<dbReference type="PRINTS" id="PR00420">
    <property type="entry name" value="RNGMNOXGNASE"/>
</dbReference>
<keyword evidence="7" id="KW-1185">Reference proteome</keyword>
<dbReference type="AlphaFoldDB" id="A0AAD5JST2"/>
<dbReference type="PANTHER" id="PTHR43004">
    <property type="entry name" value="TRK SYSTEM POTASSIUM UPTAKE PROTEIN"/>
    <property type="match status" value="1"/>
</dbReference>
<dbReference type="EMBL" id="JAIXMP010000029">
    <property type="protein sequence ID" value="KAI9251869.1"/>
    <property type="molecule type" value="Genomic_DNA"/>
</dbReference>